<dbReference type="PROSITE" id="PS50928">
    <property type="entry name" value="ABC_TM1"/>
    <property type="match status" value="1"/>
</dbReference>
<feature type="transmembrane region" description="Helical" evidence="8">
    <location>
        <begin position="256"/>
        <end position="282"/>
    </location>
</feature>
<feature type="transmembrane region" description="Helical" evidence="8">
    <location>
        <begin position="198"/>
        <end position="218"/>
    </location>
</feature>
<dbReference type="InterPro" id="IPR035906">
    <property type="entry name" value="MetI-like_sf"/>
</dbReference>
<evidence type="ECO:0000256" key="3">
    <source>
        <dbReference type="ARBA" id="ARBA00022475"/>
    </source>
</evidence>
<keyword evidence="3" id="KW-1003">Cell membrane</keyword>
<dbReference type="GO" id="GO:0071916">
    <property type="term" value="F:dipeptide transmembrane transporter activity"/>
    <property type="evidence" value="ECO:0007669"/>
    <property type="project" value="TreeGrafter"/>
</dbReference>
<evidence type="ECO:0000256" key="4">
    <source>
        <dbReference type="ARBA" id="ARBA00022692"/>
    </source>
</evidence>
<feature type="transmembrane region" description="Helical" evidence="8">
    <location>
        <begin position="102"/>
        <end position="124"/>
    </location>
</feature>
<keyword evidence="2 8" id="KW-0813">Transport</keyword>
<dbReference type="SUPFAM" id="SSF161098">
    <property type="entry name" value="MetI-like"/>
    <property type="match status" value="1"/>
</dbReference>
<evidence type="ECO:0000259" key="9">
    <source>
        <dbReference type="PROSITE" id="PS50928"/>
    </source>
</evidence>
<keyword evidence="4 8" id="KW-0812">Transmembrane</keyword>
<keyword evidence="5 8" id="KW-1133">Transmembrane helix</keyword>
<accession>A0A3A1Y7A6</accession>
<dbReference type="AlphaFoldDB" id="A0A3A1Y7A6"/>
<evidence type="ECO:0000256" key="2">
    <source>
        <dbReference type="ARBA" id="ARBA00022448"/>
    </source>
</evidence>
<name>A0A3A1Y7A6_9GAMM</name>
<dbReference type="Pfam" id="PF19300">
    <property type="entry name" value="BPD_transp_1_N"/>
    <property type="match status" value="1"/>
</dbReference>
<reference evidence="10 11" key="1">
    <citation type="submission" date="2017-08" db="EMBL/GenBank/DDBJ databases">
        <title>Reclassification of Bisgaard taxon 37 and 44.</title>
        <authorList>
            <person name="Christensen H."/>
        </authorList>
    </citation>
    <scope>NUCLEOTIDE SEQUENCE [LARGE SCALE GENOMIC DNA]</scope>
    <source>
        <strain evidence="10 11">B96_3</strain>
    </source>
</reference>
<evidence type="ECO:0000313" key="10">
    <source>
        <dbReference type="EMBL" id="RIY34163.1"/>
    </source>
</evidence>
<dbReference type="Pfam" id="PF00528">
    <property type="entry name" value="BPD_transp_1"/>
    <property type="match status" value="1"/>
</dbReference>
<evidence type="ECO:0000256" key="7">
    <source>
        <dbReference type="ARBA" id="ARBA00024202"/>
    </source>
</evidence>
<comment type="similarity">
    <text evidence="7">Belongs to the binding-protein-dependent transport system permease family. OppBC subfamily.</text>
</comment>
<feature type="transmembrane region" description="Helical" evidence="8">
    <location>
        <begin position="145"/>
        <end position="163"/>
    </location>
</feature>
<evidence type="ECO:0000256" key="5">
    <source>
        <dbReference type="ARBA" id="ARBA00022989"/>
    </source>
</evidence>
<feature type="domain" description="ABC transmembrane type-1" evidence="9">
    <location>
        <begin position="96"/>
        <end position="321"/>
    </location>
</feature>
<proteinExistence type="inferred from homology"/>
<dbReference type="InterPro" id="IPR045621">
    <property type="entry name" value="BPD_transp_1_N"/>
</dbReference>
<dbReference type="GO" id="GO:0005886">
    <property type="term" value="C:plasma membrane"/>
    <property type="evidence" value="ECO:0007669"/>
    <property type="project" value="UniProtKB-SubCell"/>
</dbReference>
<sequence length="333" mass="36457">MFSIILKKVLMLIPTFFGITILTFILVHSLPGDPVLAMLGDKTPSEEEYAAMKAALGLDQSLVSQYLIYIKNIFSGNFGISFNTGLPVLEEFFDRFPATLELSITAILFACCLGMPIGIIAALNRGKWLDNLLMSISLIGYSMPVFWWGLILVMVFSITLHWLPVSGYIGIEYFIPQKTGFSIIDAILSKDVGALKSAFAHIILPTIALGTIPTAIIARMTRSSMLEVLNEGFIQSLRARGFGSYRVIVGHALRNALIPIITILGVIVGGLVSGAILTETIFAWPGVGKWLVDAINSRDFPVIQSAILFIAIFVILINFLVDILYTLVNPRAK</sequence>
<dbReference type="PANTHER" id="PTHR43163">
    <property type="entry name" value="DIPEPTIDE TRANSPORT SYSTEM PERMEASE PROTEIN DPPB-RELATED"/>
    <property type="match status" value="1"/>
</dbReference>
<protein>
    <submittedName>
        <fullName evidence="10">Peptide ABC transporter permease</fullName>
    </submittedName>
</protein>
<feature type="transmembrane region" description="Helical" evidence="8">
    <location>
        <begin position="9"/>
        <end position="30"/>
    </location>
</feature>
<dbReference type="Gene3D" id="1.10.3720.10">
    <property type="entry name" value="MetI-like"/>
    <property type="match status" value="1"/>
</dbReference>
<dbReference type="EMBL" id="NRHC01000016">
    <property type="protein sequence ID" value="RIY34163.1"/>
    <property type="molecule type" value="Genomic_DNA"/>
</dbReference>
<dbReference type="CDD" id="cd06261">
    <property type="entry name" value="TM_PBP2"/>
    <property type="match status" value="1"/>
</dbReference>
<dbReference type="PANTHER" id="PTHR43163:SF6">
    <property type="entry name" value="DIPEPTIDE TRANSPORT SYSTEM PERMEASE PROTEIN DPPB-RELATED"/>
    <property type="match status" value="1"/>
</dbReference>
<comment type="caution">
    <text evidence="10">The sequence shown here is derived from an EMBL/GenBank/DDBJ whole genome shotgun (WGS) entry which is preliminary data.</text>
</comment>
<keyword evidence="6 8" id="KW-0472">Membrane</keyword>
<evidence type="ECO:0000256" key="8">
    <source>
        <dbReference type="RuleBase" id="RU363032"/>
    </source>
</evidence>
<feature type="transmembrane region" description="Helical" evidence="8">
    <location>
        <begin position="302"/>
        <end position="328"/>
    </location>
</feature>
<keyword evidence="11" id="KW-1185">Reference proteome</keyword>
<dbReference type="OrthoDB" id="9805855at2"/>
<dbReference type="RefSeq" id="WP_119524544.1">
    <property type="nucleotide sequence ID" value="NZ_NRHC01000016.1"/>
</dbReference>
<dbReference type="Proteomes" id="UP000265691">
    <property type="component" value="Unassembled WGS sequence"/>
</dbReference>
<organism evidence="10 11">
    <name type="scientific">Psittacicella hinzii</name>
    <dbReference type="NCBI Taxonomy" id="2028575"/>
    <lineage>
        <taxon>Bacteria</taxon>
        <taxon>Pseudomonadati</taxon>
        <taxon>Pseudomonadota</taxon>
        <taxon>Gammaproteobacteria</taxon>
        <taxon>Pasteurellales</taxon>
        <taxon>Psittacicellaceae</taxon>
        <taxon>Psittacicella</taxon>
    </lineage>
</organism>
<evidence type="ECO:0000256" key="1">
    <source>
        <dbReference type="ARBA" id="ARBA00004651"/>
    </source>
</evidence>
<gene>
    <name evidence="10" type="ORF">CKF54_01660</name>
</gene>
<dbReference type="InterPro" id="IPR000515">
    <property type="entry name" value="MetI-like"/>
</dbReference>
<comment type="subcellular location">
    <subcellularLocation>
        <location evidence="1 8">Cell membrane</location>
        <topology evidence="1 8">Multi-pass membrane protein</topology>
    </subcellularLocation>
</comment>
<evidence type="ECO:0000256" key="6">
    <source>
        <dbReference type="ARBA" id="ARBA00023136"/>
    </source>
</evidence>
<evidence type="ECO:0000313" key="11">
    <source>
        <dbReference type="Proteomes" id="UP000265691"/>
    </source>
</evidence>